<dbReference type="EMBL" id="GDIP01239053">
    <property type="protein sequence ID" value="JAI84348.1"/>
    <property type="molecule type" value="Transcribed_RNA"/>
</dbReference>
<dbReference type="EMBL" id="GDIQ01019714">
    <property type="protein sequence ID" value="JAN75023.1"/>
    <property type="molecule type" value="Transcribed_RNA"/>
</dbReference>
<proteinExistence type="predicted"/>
<dbReference type="AlphaFoldDB" id="A0A0P6JBX8"/>
<sequence length="62" mass="6856">MDSNLFVFTETISSNGDINFAENVVIDGALFVCLSSATGISQHAPQLQTVFLLFFFSFLYNI</sequence>
<reference evidence="1" key="3">
    <citation type="submission" date="2015-10" db="EMBL/GenBank/DDBJ databases">
        <authorList>
            <person name="Gilbert D.G."/>
        </authorList>
    </citation>
    <scope>NUCLEOTIDE SEQUENCE</scope>
</reference>
<name>A0A0P6JBX8_9CRUS</name>
<evidence type="ECO:0000313" key="2">
    <source>
        <dbReference type="EMBL" id="JAN75023.1"/>
    </source>
</evidence>
<protein>
    <submittedName>
        <fullName evidence="2">Uncharacterized protein</fullName>
    </submittedName>
</protein>
<organism evidence="2">
    <name type="scientific">Daphnia magna</name>
    <dbReference type="NCBI Taxonomy" id="35525"/>
    <lineage>
        <taxon>Eukaryota</taxon>
        <taxon>Metazoa</taxon>
        <taxon>Ecdysozoa</taxon>
        <taxon>Arthropoda</taxon>
        <taxon>Crustacea</taxon>
        <taxon>Branchiopoda</taxon>
        <taxon>Diplostraca</taxon>
        <taxon>Cladocera</taxon>
        <taxon>Anomopoda</taxon>
        <taxon>Daphniidae</taxon>
        <taxon>Daphnia</taxon>
    </lineage>
</organism>
<reference evidence="2" key="2">
    <citation type="submission" date="2015-10" db="EMBL/GenBank/DDBJ databases">
        <title>EvidentialGene: Evidence-directed Construction of Complete mRNA Transcriptomes without Genomes.</title>
        <authorList>
            <person name="Gilbert D.G."/>
        </authorList>
    </citation>
    <scope>NUCLEOTIDE SEQUENCE</scope>
</reference>
<evidence type="ECO:0000313" key="1">
    <source>
        <dbReference type="EMBL" id="JAI84348.1"/>
    </source>
</evidence>
<reference evidence="1" key="1">
    <citation type="submission" date="2015-10" db="EMBL/GenBank/DDBJ databases">
        <title>Daphnia magna gene sets from two clonal populations assembled and annotated with EvidentialGene.</title>
        <authorList>
            <person name="Gilbert D."/>
            <person name="Podicheti R."/>
            <person name="Orsini L."/>
            <person name="Colbourne J."/>
            <person name="Pfrender M."/>
        </authorList>
    </citation>
    <scope>NUCLEOTIDE SEQUENCE</scope>
</reference>
<accession>A0A0P6JBX8</accession>